<feature type="domain" description="Exocyst complex subunit Exo70 C-terminal" evidence="4">
    <location>
        <begin position="272"/>
        <end position="623"/>
    </location>
</feature>
<gene>
    <name evidence="5" type="ORF">Din_012844</name>
</gene>
<dbReference type="EMBL" id="GHES01012844">
    <property type="protein sequence ID" value="MPA43403.1"/>
    <property type="molecule type" value="Transcribed_RNA"/>
</dbReference>
<evidence type="ECO:0000313" key="5">
    <source>
        <dbReference type="EMBL" id="MPA43403.1"/>
    </source>
</evidence>
<dbReference type="Pfam" id="PF20669">
    <property type="entry name" value="Exo70_N"/>
    <property type="match status" value="1"/>
</dbReference>
<comment type="function">
    <text evidence="3">Component of the exocyst complex.</text>
</comment>
<evidence type="ECO:0000256" key="1">
    <source>
        <dbReference type="ARBA" id="ARBA00006756"/>
    </source>
</evidence>
<dbReference type="PANTHER" id="PTHR12542:SF92">
    <property type="entry name" value="EXOCYST COMPLEX COMPONENT EXO70E2"/>
    <property type="match status" value="1"/>
</dbReference>
<proteinExistence type="inferred from homology"/>
<evidence type="ECO:0000256" key="2">
    <source>
        <dbReference type="ARBA" id="ARBA00022448"/>
    </source>
</evidence>
<keyword evidence="3" id="KW-0268">Exocytosis</keyword>
<organism evidence="5">
    <name type="scientific">Davidia involucrata</name>
    <name type="common">Dove tree</name>
    <dbReference type="NCBI Taxonomy" id="16924"/>
    <lineage>
        <taxon>Eukaryota</taxon>
        <taxon>Viridiplantae</taxon>
        <taxon>Streptophyta</taxon>
        <taxon>Embryophyta</taxon>
        <taxon>Tracheophyta</taxon>
        <taxon>Spermatophyta</taxon>
        <taxon>Magnoliopsida</taxon>
        <taxon>eudicotyledons</taxon>
        <taxon>Gunneridae</taxon>
        <taxon>Pentapetalae</taxon>
        <taxon>asterids</taxon>
        <taxon>Cornales</taxon>
        <taxon>Nyssaceae</taxon>
        <taxon>Davidia</taxon>
    </lineage>
</organism>
<comment type="similarity">
    <text evidence="1 3">Belongs to the EXO70 family.</text>
</comment>
<evidence type="ECO:0000259" key="4">
    <source>
        <dbReference type="Pfam" id="PF03081"/>
    </source>
</evidence>
<dbReference type="GO" id="GO:0005546">
    <property type="term" value="F:phosphatidylinositol-4,5-bisphosphate binding"/>
    <property type="evidence" value="ECO:0007669"/>
    <property type="project" value="InterPro"/>
</dbReference>
<protein>
    <recommendedName>
        <fullName evidence="3">Exocyst subunit Exo70 family protein</fullName>
    </recommendedName>
</protein>
<name>A0A5B6ZKE0_DAVIN</name>
<sequence length="637" mass="72745">MGDCESIFPTYDAEQHVIAAALHLVKALGASENLSDDMKKILTDFDTQLSTMTKLTGSKAGLICDVEDQLKCAQEKVMCWQSSQLTIWDSDPKEVSEYLQAVDEVRRLTESLGNLLSNKNGKQKELLDRAHSVLQMAMARLEEELIHILAQSKQSFGPRCMSFHSCEDVIVYDESAVSTEDDLVEDTSQRENNGTESEEYIMDSVHPDVVSGIKSIATVMFTSNYDQEFCQAFISFWRDALDEYFIICNVDKLSIEEVLKMEWSCLNCKIRKWCRAMKSIIRFYLASEKWLFDQVLGEFGSVSSICFVEASKASMLCLLNFGEAIAIGPHLPERLFCLINMYEVLVDLVQDIDALFSEEFGSFVRTEFHELLRKLGDSARLTFLEFGDQVASKTSITPFPKGGIHPLTKYVMNYIKTLAGYGNTLNLLLESQDRDDLDPVAEDGQNMSSYIFCPMAHHLQSVTSILETNLDNKSNLYRDGSLKHIFMMNNIHYMVEKVKSSELRTYFGDEWIRKHIGKFQQHATSYERATWSSVLSLLRDDGRNPVKAILREKCKGFAFAFEEVYKSQTGWSIPDPQLREDLRILTSLKVIHAYRTFLGRCSTSISDKYIKYTADDLENYILDLFEGSPRSLHNTWR</sequence>
<dbReference type="GO" id="GO:0015031">
    <property type="term" value="P:protein transport"/>
    <property type="evidence" value="ECO:0007669"/>
    <property type="project" value="UniProtKB-KW"/>
</dbReference>
<keyword evidence="2 3" id="KW-0813">Transport</keyword>
<dbReference type="InterPro" id="IPR046364">
    <property type="entry name" value="Exo70_C"/>
</dbReference>
<dbReference type="Pfam" id="PF03081">
    <property type="entry name" value="Exo70_C"/>
    <property type="match status" value="1"/>
</dbReference>
<dbReference type="InterPro" id="IPR004140">
    <property type="entry name" value="Exo70"/>
</dbReference>
<reference evidence="5" key="1">
    <citation type="submission" date="2019-08" db="EMBL/GenBank/DDBJ databases">
        <title>Reference gene set and small RNA set construction with multiple tissues from Davidia involucrata Baill.</title>
        <authorList>
            <person name="Yang H."/>
            <person name="Zhou C."/>
            <person name="Li G."/>
            <person name="Wang J."/>
            <person name="Gao P."/>
            <person name="Wang M."/>
            <person name="Wang R."/>
            <person name="Zhao Y."/>
        </authorList>
    </citation>
    <scope>NUCLEOTIDE SEQUENCE</scope>
    <source>
        <tissue evidence="5">Mixed with DoveR01_LX</tissue>
    </source>
</reference>
<dbReference type="Gene3D" id="1.20.1280.170">
    <property type="entry name" value="Exocyst complex component Exo70"/>
    <property type="match status" value="1"/>
</dbReference>
<evidence type="ECO:0000256" key="3">
    <source>
        <dbReference type="RuleBase" id="RU365026"/>
    </source>
</evidence>
<dbReference type="InterPro" id="IPR016159">
    <property type="entry name" value="Cullin_repeat-like_dom_sf"/>
</dbReference>
<dbReference type="PANTHER" id="PTHR12542">
    <property type="entry name" value="EXOCYST COMPLEX PROTEIN EXO70"/>
    <property type="match status" value="1"/>
</dbReference>
<dbReference type="GO" id="GO:0006887">
    <property type="term" value="P:exocytosis"/>
    <property type="evidence" value="ECO:0007669"/>
    <property type="project" value="UniProtKB-KW"/>
</dbReference>
<dbReference type="SUPFAM" id="SSF74788">
    <property type="entry name" value="Cullin repeat-like"/>
    <property type="match status" value="1"/>
</dbReference>
<dbReference type="GO" id="GO:0000145">
    <property type="term" value="C:exocyst"/>
    <property type="evidence" value="ECO:0007669"/>
    <property type="project" value="InterPro"/>
</dbReference>
<accession>A0A5B6ZKE0</accession>
<keyword evidence="3" id="KW-0653">Protein transport</keyword>
<dbReference type="AlphaFoldDB" id="A0A5B6ZKE0"/>